<sequence>MVPVGKLRIRICSMDSPSDITPRYQSAATGNRPGRTAYGMLGEWTPEEAEDSGVWRSEASCSSPGSRT</sequence>
<dbReference type="STRING" id="1193518.BN13_500042"/>
<evidence type="ECO:0000313" key="2">
    <source>
        <dbReference type="EMBL" id="CCI53914.1"/>
    </source>
</evidence>
<feature type="compositionally biased region" description="Polar residues" evidence="1">
    <location>
        <begin position="59"/>
        <end position="68"/>
    </location>
</feature>
<proteinExistence type="predicted"/>
<protein>
    <submittedName>
        <fullName evidence="2">Uncharacterized protein</fullName>
    </submittedName>
</protein>
<feature type="region of interest" description="Disordered" evidence="1">
    <location>
        <begin position="45"/>
        <end position="68"/>
    </location>
</feature>
<evidence type="ECO:0000256" key="1">
    <source>
        <dbReference type="SAM" id="MobiDB-lite"/>
    </source>
</evidence>
<dbReference type="Proteomes" id="UP000035720">
    <property type="component" value="Unassembled WGS sequence"/>
</dbReference>
<reference evidence="2 3" key="1">
    <citation type="journal article" date="2013" name="ISME J.">
        <title>A metabolic model for members of the genus Tetrasphaera involved in enhanced biological phosphorus removal.</title>
        <authorList>
            <person name="Kristiansen R."/>
            <person name="Nguyen H.T.T."/>
            <person name="Saunders A.M."/>
            <person name="Nielsen J.L."/>
            <person name="Wimmer R."/>
            <person name="Le V.Q."/>
            <person name="McIlroy S.J."/>
            <person name="Petrovski S."/>
            <person name="Seviour R.J."/>
            <person name="Calteau A."/>
            <person name="Nielsen K.L."/>
            <person name="Nielsen P.H."/>
        </authorList>
    </citation>
    <scope>NUCLEOTIDE SEQUENCE [LARGE SCALE GENOMIC DNA]</scope>
    <source>
        <strain evidence="2 3">Ben 74</strain>
    </source>
</reference>
<keyword evidence="3" id="KW-1185">Reference proteome</keyword>
<evidence type="ECO:0000313" key="3">
    <source>
        <dbReference type="Proteomes" id="UP000035720"/>
    </source>
</evidence>
<dbReference type="EMBL" id="CAJC01000162">
    <property type="protein sequence ID" value="CCI53914.1"/>
    <property type="molecule type" value="Genomic_DNA"/>
</dbReference>
<organism evidence="2 3">
    <name type="scientific">Nostocoides jenkinsii Ben 74</name>
    <dbReference type="NCBI Taxonomy" id="1193518"/>
    <lineage>
        <taxon>Bacteria</taxon>
        <taxon>Bacillati</taxon>
        <taxon>Actinomycetota</taxon>
        <taxon>Actinomycetes</taxon>
        <taxon>Micrococcales</taxon>
        <taxon>Intrasporangiaceae</taxon>
        <taxon>Nostocoides</taxon>
    </lineage>
</organism>
<dbReference type="AlphaFoldDB" id="A0A077MBG2"/>
<accession>A0A077MBG2</accession>
<comment type="caution">
    <text evidence="2">The sequence shown here is derived from an EMBL/GenBank/DDBJ whole genome shotgun (WGS) entry which is preliminary data.</text>
</comment>
<gene>
    <name evidence="2" type="ORF">BN13_500042</name>
</gene>
<name>A0A077MBG2_9MICO</name>